<dbReference type="AlphaFoldDB" id="A0A6A4GQV2"/>
<evidence type="ECO:0000313" key="1">
    <source>
        <dbReference type="EMBL" id="KAE9388152.1"/>
    </source>
</evidence>
<keyword evidence="2" id="KW-1185">Reference proteome</keyword>
<sequence>MTVGPGWNSSLTFSRTNLKNSVSVSPPNSYWYKQHSLPLEEEKPQIQPDVSTKMSFHLLPYDLLLNVASYLDVHCLQLVNISQQLCPLPLKGFQHLRDLSTTRHILPITHEEMHNNYLDLKVSKGSAASSTMVPKKWFKVIHTPPGKEVDWLSPITSSYTLCATKSGKVVCWDVQTNNCLAERNPRERWELWKCQVEFEDKMVYFIIAKILHGLSVLVL</sequence>
<evidence type="ECO:0000313" key="2">
    <source>
        <dbReference type="Proteomes" id="UP000799118"/>
    </source>
</evidence>
<accession>A0A6A4GQV2</accession>
<organism evidence="1 2">
    <name type="scientific">Gymnopus androsaceus JB14</name>
    <dbReference type="NCBI Taxonomy" id="1447944"/>
    <lineage>
        <taxon>Eukaryota</taxon>
        <taxon>Fungi</taxon>
        <taxon>Dikarya</taxon>
        <taxon>Basidiomycota</taxon>
        <taxon>Agaricomycotina</taxon>
        <taxon>Agaricomycetes</taxon>
        <taxon>Agaricomycetidae</taxon>
        <taxon>Agaricales</taxon>
        <taxon>Marasmiineae</taxon>
        <taxon>Omphalotaceae</taxon>
        <taxon>Gymnopus</taxon>
    </lineage>
</organism>
<reference evidence="1" key="1">
    <citation type="journal article" date="2019" name="Environ. Microbiol.">
        <title>Fungal ecological strategies reflected in gene transcription - a case study of two litter decomposers.</title>
        <authorList>
            <person name="Barbi F."/>
            <person name="Kohler A."/>
            <person name="Barry K."/>
            <person name="Baskaran P."/>
            <person name="Daum C."/>
            <person name="Fauchery L."/>
            <person name="Ihrmark K."/>
            <person name="Kuo A."/>
            <person name="LaButti K."/>
            <person name="Lipzen A."/>
            <person name="Morin E."/>
            <person name="Grigoriev I.V."/>
            <person name="Henrissat B."/>
            <person name="Lindahl B."/>
            <person name="Martin F."/>
        </authorList>
    </citation>
    <scope>NUCLEOTIDE SEQUENCE</scope>
    <source>
        <strain evidence="1">JB14</strain>
    </source>
</reference>
<evidence type="ECO:0008006" key="3">
    <source>
        <dbReference type="Google" id="ProtNLM"/>
    </source>
</evidence>
<dbReference type="OrthoDB" id="3202382at2759"/>
<gene>
    <name evidence="1" type="ORF">BT96DRAFT_1074965</name>
</gene>
<protein>
    <recommendedName>
        <fullName evidence="3">F-box domain-containing protein</fullName>
    </recommendedName>
</protein>
<dbReference type="EMBL" id="ML769758">
    <property type="protein sequence ID" value="KAE9388152.1"/>
    <property type="molecule type" value="Genomic_DNA"/>
</dbReference>
<proteinExistence type="predicted"/>
<dbReference type="Proteomes" id="UP000799118">
    <property type="component" value="Unassembled WGS sequence"/>
</dbReference>
<name>A0A6A4GQV2_9AGAR</name>